<comment type="caution">
    <text evidence="1">The sequence shown here is derived from an EMBL/GenBank/DDBJ whole genome shotgun (WGS) entry which is preliminary data.</text>
</comment>
<dbReference type="EMBL" id="JANKHO010001407">
    <property type="protein sequence ID" value="KAJ3501624.1"/>
    <property type="molecule type" value="Genomic_DNA"/>
</dbReference>
<gene>
    <name evidence="1" type="ORF">NLJ89_g9255</name>
</gene>
<reference evidence="1" key="1">
    <citation type="submission" date="2022-07" db="EMBL/GenBank/DDBJ databases">
        <title>Genome Sequence of Agrocybe chaxingu.</title>
        <authorList>
            <person name="Buettner E."/>
        </authorList>
    </citation>
    <scope>NUCLEOTIDE SEQUENCE</scope>
    <source>
        <strain evidence="1">MP-N11</strain>
    </source>
</reference>
<dbReference type="Proteomes" id="UP001148786">
    <property type="component" value="Unassembled WGS sequence"/>
</dbReference>
<evidence type="ECO:0000313" key="2">
    <source>
        <dbReference type="Proteomes" id="UP001148786"/>
    </source>
</evidence>
<accession>A0A9W8K0B4</accession>
<dbReference type="AlphaFoldDB" id="A0A9W8K0B4"/>
<sequence length="71" mass="8329">MMTYPPLEKLAEFLGLSMQPKWMPCERGDTRRYQDYLAVSPPPQRYVHVGRDIVYAEYHKCIQRSTHAGTL</sequence>
<proteinExistence type="predicted"/>
<organism evidence="1 2">
    <name type="scientific">Agrocybe chaxingu</name>
    <dbReference type="NCBI Taxonomy" id="84603"/>
    <lineage>
        <taxon>Eukaryota</taxon>
        <taxon>Fungi</taxon>
        <taxon>Dikarya</taxon>
        <taxon>Basidiomycota</taxon>
        <taxon>Agaricomycotina</taxon>
        <taxon>Agaricomycetes</taxon>
        <taxon>Agaricomycetidae</taxon>
        <taxon>Agaricales</taxon>
        <taxon>Agaricineae</taxon>
        <taxon>Strophariaceae</taxon>
        <taxon>Agrocybe</taxon>
    </lineage>
</organism>
<protein>
    <submittedName>
        <fullName evidence="1">Uncharacterized protein</fullName>
    </submittedName>
</protein>
<evidence type="ECO:0000313" key="1">
    <source>
        <dbReference type="EMBL" id="KAJ3501624.1"/>
    </source>
</evidence>
<name>A0A9W8K0B4_9AGAR</name>
<keyword evidence="2" id="KW-1185">Reference proteome</keyword>